<evidence type="ECO:0000313" key="2">
    <source>
        <dbReference type="EMBL" id="TCZ73624.1"/>
    </source>
</evidence>
<accession>A0A4R4E293</accession>
<keyword evidence="3" id="KW-1185">Reference proteome</keyword>
<organism evidence="2 3">
    <name type="scientific">Flaviaesturariibacter aridisoli</name>
    <dbReference type="NCBI Taxonomy" id="2545761"/>
    <lineage>
        <taxon>Bacteria</taxon>
        <taxon>Pseudomonadati</taxon>
        <taxon>Bacteroidota</taxon>
        <taxon>Chitinophagia</taxon>
        <taxon>Chitinophagales</taxon>
        <taxon>Chitinophagaceae</taxon>
        <taxon>Flaviaestuariibacter</taxon>
    </lineage>
</organism>
<feature type="domain" description="DUF6265" evidence="1">
    <location>
        <begin position="30"/>
        <end position="145"/>
    </location>
</feature>
<evidence type="ECO:0000259" key="1">
    <source>
        <dbReference type="Pfam" id="PF19780"/>
    </source>
</evidence>
<sequence length="163" mass="18215">MRYSVLLLPLLVAACTEPPRKHFPQIEKLAWLEGRWQVISVPPSGTLPPDTTIESWTRENDSVLVATSWKYTGADSSFSERMRLEEHGGHLEFAATVPGQNEGKAVVFPGSDSGGITTFINDRHDFPQRIRYTPAGADAAVAEIAGHTDQGYQRFTFRMKRLR</sequence>
<dbReference type="PROSITE" id="PS51257">
    <property type="entry name" value="PROKAR_LIPOPROTEIN"/>
    <property type="match status" value="1"/>
</dbReference>
<proteinExistence type="predicted"/>
<dbReference type="EMBL" id="SKFH01000005">
    <property type="protein sequence ID" value="TCZ73624.1"/>
    <property type="molecule type" value="Genomic_DNA"/>
</dbReference>
<dbReference type="RefSeq" id="WP_131851029.1">
    <property type="nucleotide sequence ID" value="NZ_SKFH01000005.1"/>
</dbReference>
<dbReference type="Proteomes" id="UP000295164">
    <property type="component" value="Unassembled WGS sequence"/>
</dbReference>
<reference evidence="2 3" key="1">
    <citation type="submission" date="2019-03" db="EMBL/GenBank/DDBJ databases">
        <authorList>
            <person name="Kim M.K.M."/>
        </authorList>
    </citation>
    <scope>NUCLEOTIDE SEQUENCE [LARGE SCALE GENOMIC DNA]</scope>
    <source>
        <strain evidence="2 3">17J68-15</strain>
    </source>
</reference>
<evidence type="ECO:0000313" key="3">
    <source>
        <dbReference type="Proteomes" id="UP000295164"/>
    </source>
</evidence>
<protein>
    <recommendedName>
        <fullName evidence="1">DUF6265 domain-containing protein</fullName>
    </recommendedName>
</protein>
<dbReference type="OrthoDB" id="5382295at2"/>
<dbReference type="AlphaFoldDB" id="A0A4R4E293"/>
<dbReference type="InterPro" id="IPR046232">
    <property type="entry name" value="DUF6265"/>
</dbReference>
<dbReference type="Pfam" id="PF19780">
    <property type="entry name" value="DUF6265"/>
    <property type="match status" value="1"/>
</dbReference>
<comment type="caution">
    <text evidence="2">The sequence shown here is derived from an EMBL/GenBank/DDBJ whole genome shotgun (WGS) entry which is preliminary data.</text>
</comment>
<gene>
    <name evidence="2" type="ORF">E0486_04905</name>
</gene>
<name>A0A4R4E293_9BACT</name>